<dbReference type="GO" id="GO:0032451">
    <property type="term" value="F:demethylase activity"/>
    <property type="evidence" value="ECO:0007669"/>
    <property type="project" value="InterPro"/>
</dbReference>
<dbReference type="PROSITE" id="PS51471">
    <property type="entry name" value="FE2OG_OXY"/>
    <property type="match status" value="1"/>
</dbReference>
<keyword evidence="4" id="KW-0560">Oxidoreductase</keyword>
<feature type="compositionally biased region" description="Polar residues" evidence="2">
    <location>
        <begin position="66"/>
        <end position="78"/>
    </location>
</feature>
<dbReference type="InterPro" id="IPR044842">
    <property type="entry name" value="ALKBH9B/ALKBH10B-like"/>
</dbReference>
<feature type="compositionally biased region" description="Polar residues" evidence="2">
    <location>
        <begin position="391"/>
        <end position="402"/>
    </location>
</feature>
<feature type="region of interest" description="Disordered" evidence="2">
    <location>
        <begin position="385"/>
        <end position="450"/>
    </location>
</feature>
<dbReference type="PANTHER" id="PTHR31447:SF1">
    <property type="entry name" value="OS06G0138200 PROTEIN"/>
    <property type="match status" value="1"/>
</dbReference>
<dbReference type="InterPro" id="IPR005123">
    <property type="entry name" value="Oxoglu/Fe-dep_dioxygenase_dom"/>
</dbReference>
<name>A0A3S3NL27_9MAGN</name>
<dbReference type="GO" id="GO:0003729">
    <property type="term" value="F:mRNA binding"/>
    <property type="evidence" value="ECO:0007669"/>
    <property type="project" value="InterPro"/>
</dbReference>
<gene>
    <name evidence="4" type="ORF">CKAN_02665800</name>
</gene>
<evidence type="ECO:0000313" key="4">
    <source>
        <dbReference type="EMBL" id="RWR97236.1"/>
    </source>
</evidence>
<dbReference type="PANTHER" id="PTHR31447">
    <property type="entry name" value="HYDROXYPROLINE-RICH GLYCOPROTEIN FAMILY PROTEIN-RELATED"/>
    <property type="match status" value="1"/>
</dbReference>
<comment type="caution">
    <text evidence="4">The sequence shown here is derived from an EMBL/GenBank/DDBJ whole genome shotgun (WGS) entry which is preliminary data.</text>
</comment>
<dbReference type="AlphaFoldDB" id="A0A3S3NL27"/>
<dbReference type="EMBL" id="QPKB01000012">
    <property type="protein sequence ID" value="RWR97236.1"/>
    <property type="molecule type" value="Genomic_DNA"/>
</dbReference>
<dbReference type="Pfam" id="PF13532">
    <property type="entry name" value="2OG-FeII_Oxy_2"/>
    <property type="match status" value="1"/>
</dbReference>
<evidence type="ECO:0000313" key="5">
    <source>
        <dbReference type="Proteomes" id="UP000283530"/>
    </source>
</evidence>
<comment type="similarity">
    <text evidence="1">Belongs to the alkB family.</text>
</comment>
<dbReference type="STRING" id="337451.A0A3S3NL27"/>
<dbReference type="SUPFAM" id="SSF51197">
    <property type="entry name" value="Clavaminate synthase-like"/>
    <property type="match status" value="1"/>
</dbReference>
<feature type="domain" description="Fe2OG dioxygenase" evidence="3">
    <location>
        <begin position="273"/>
        <end position="370"/>
    </location>
</feature>
<keyword evidence="4" id="KW-0223">Dioxygenase</keyword>
<dbReference type="InterPro" id="IPR037151">
    <property type="entry name" value="AlkB-like_sf"/>
</dbReference>
<dbReference type="OrthoDB" id="271595at2759"/>
<evidence type="ECO:0000256" key="2">
    <source>
        <dbReference type="SAM" id="MobiDB-lite"/>
    </source>
</evidence>
<feature type="region of interest" description="Disordered" evidence="2">
    <location>
        <begin position="56"/>
        <end position="78"/>
    </location>
</feature>
<proteinExistence type="inferred from homology"/>
<dbReference type="GO" id="GO:0051213">
    <property type="term" value="F:dioxygenase activity"/>
    <property type="evidence" value="ECO:0007669"/>
    <property type="project" value="UniProtKB-KW"/>
</dbReference>
<dbReference type="Proteomes" id="UP000283530">
    <property type="component" value="Unassembled WGS sequence"/>
</dbReference>
<feature type="compositionally biased region" description="Basic and acidic residues" evidence="2">
    <location>
        <begin position="404"/>
        <end position="413"/>
    </location>
</feature>
<evidence type="ECO:0000259" key="3">
    <source>
        <dbReference type="PROSITE" id="PS51471"/>
    </source>
</evidence>
<dbReference type="InterPro" id="IPR027450">
    <property type="entry name" value="AlkB-like"/>
</dbReference>
<evidence type="ECO:0000256" key="1">
    <source>
        <dbReference type="ARBA" id="ARBA00007879"/>
    </source>
</evidence>
<sequence>MNGKSRNPQKESVRGALGQKEIADMLNGWLPYLSEGFCVCCTDLLKTRLENLASSSESALTMGSPEKNSAVSTSKYSNRNADSKFSPGWGSGCKLSPVTSSSVSENSSRDGFGEVLSAVAGGGAVDDLDVQEGSGLSREQSAQTRLLQVGRKKDFVFIERINGTPVNVLQGLELHTHVFSAAEQKTIVDYVYSLQKKGQKGQLRERTYSEPRKWMRGKGRVTIQFGCCYNYAVDKKGNPPGIIRDEEVDPLPPLFVSIIKRLVGWHVLPPTAVPNSCIVNIYEEGDCIPPHIDHHDFVRPFCTVSFLTECNILFGSNLKIIGPGEFSGPVAIPLPVGSVLILNGNGADVAKHCVPAVPARRISITFRKMDSSKLPYNFSPDSELQGLKPIANNSSTPQSRTPNIHHDNRESDRVAGGISSLRLGEDDFPPLGGGKNSIHRPRNKMDRLKQ</sequence>
<keyword evidence="5" id="KW-1185">Reference proteome</keyword>
<protein>
    <submittedName>
        <fullName evidence="4">Oxoglutarate/iron-dependent dioxygenase</fullName>
    </submittedName>
</protein>
<reference evidence="4 5" key="1">
    <citation type="journal article" date="2019" name="Nat. Plants">
        <title>Stout camphor tree genome fills gaps in understanding of flowering plant genome evolution.</title>
        <authorList>
            <person name="Chaw S.M."/>
            <person name="Liu Y.C."/>
            <person name="Wu Y.W."/>
            <person name="Wang H.Y."/>
            <person name="Lin C.I."/>
            <person name="Wu C.S."/>
            <person name="Ke H.M."/>
            <person name="Chang L.Y."/>
            <person name="Hsu C.Y."/>
            <person name="Yang H.T."/>
            <person name="Sudianto E."/>
            <person name="Hsu M.H."/>
            <person name="Wu K.P."/>
            <person name="Wang L.N."/>
            <person name="Leebens-Mack J.H."/>
            <person name="Tsai I.J."/>
        </authorList>
    </citation>
    <scope>NUCLEOTIDE SEQUENCE [LARGE SCALE GENOMIC DNA]</scope>
    <source>
        <strain evidence="5">cv. Chaw 1501</strain>
        <tissue evidence="4">Young leaves</tissue>
    </source>
</reference>
<dbReference type="Gene3D" id="2.60.120.590">
    <property type="entry name" value="Alpha-ketoglutarate-dependent dioxygenase AlkB-like"/>
    <property type="match status" value="1"/>
</dbReference>
<organism evidence="4 5">
    <name type="scientific">Cinnamomum micranthum f. kanehirae</name>
    <dbReference type="NCBI Taxonomy" id="337451"/>
    <lineage>
        <taxon>Eukaryota</taxon>
        <taxon>Viridiplantae</taxon>
        <taxon>Streptophyta</taxon>
        <taxon>Embryophyta</taxon>
        <taxon>Tracheophyta</taxon>
        <taxon>Spermatophyta</taxon>
        <taxon>Magnoliopsida</taxon>
        <taxon>Magnoliidae</taxon>
        <taxon>Laurales</taxon>
        <taxon>Lauraceae</taxon>
        <taxon>Cinnamomum</taxon>
    </lineage>
</organism>
<accession>A0A3S3NL27</accession>
<dbReference type="GO" id="GO:0006402">
    <property type="term" value="P:mRNA catabolic process"/>
    <property type="evidence" value="ECO:0007669"/>
    <property type="project" value="InterPro"/>
</dbReference>